<reference evidence="1" key="1">
    <citation type="journal article" date="2020" name="mSystems">
        <title>Genome- and Community-Level Interaction Insights into Carbon Utilization and Element Cycling Functions of Hydrothermarchaeota in Hydrothermal Sediment.</title>
        <authorList>
            <person name="Zhou Z."/>
            <person name="Liu Y."/>
            <person name="Xu W."/>
            <person name="Pan J."/>
            <person name="Luo Z.H."/>
            <person name="Li M."/>
        </authorList>
    </citation>
    <scope>NUCLEOTIDE SEQUENCE [LARGE SCALE GENOMIC DNA]</scope>
    <source>
        <strain evidence="1">SpSt-402</strain>
    </source>
</reference>
<dbReference type="EMBL" id="DSRD01000009">
    <property type="protein sequence ID" value="HGW92683.1"/>
    <property type="molecule type" value="Genomic_DNA"/>
</dbReference>
<comment type="caution">
    <text evidence="1">The sequence shown here is derived from an EMBL/GenBank/DDBJ whole genome shotgun (WGS) entry which is preliminary data.</text>
</comment>
<gene>
    <name evidence="1" type="ORF">ENR47_00150</name>
</gene>
<sequence length="83" mass="9837">MSQLSTRAVHSYRRSLKAWMSYVADNHWSDEFECAVVTVLGALLEPDSGQMEDFLSRYPIRERERRRKEVRKVVLHWLAELAE</sequence>
<evidence type="ECO:0008006" key="2">
    <source>
        <dbReference type="Google" id="ProtNLM"/>
    </source>
</evidence>
<protein>
    <recommendedName>
        <fullName evidence="2">Core-binding (CB) domain-containing protein</fullName>
    </recommendedName>
</protein>
<evidence type="ECO:0000313" key="1">
    <source>
        <dbReference type="EMBL" id="HGW92683.1"/>
    </source>
</evidence>
<organism evidence="1">
    <name type="scientific">Oscillatoriales cyanobacterium SpSt-402</name>
    <dbReference type="NCBI Taxonomy" id="2282168"/>
    <lineage>
        <taxon>Bacteria</taxon>
        <taxon>Bacillati</taxon>
        <taxon>Cyanobacteriota</taxon>
        <taxon>Cyanophyceae</taxon>
        <taxon>Oscillatoriophycideae</taxon>
        <taxon>Oscillatoriales</taxon>
    </lineage>
</organism>
<accession>A0A832M2G7</accession>
<dbReference type="AlphaFoldDB" id="A0A832M2G7"/>
<proteinExistence type="predicted"/>
<name>A0A832M2G7_9CYAN</name>